<sequence length="177" mass="18878">MALIKGSIAIHLLLPLAFVSMIATSLGEPQNPTRFVEINPFLYCTGDSSSSADFDDAVVQVGCVANVISNPPVATRNDSSGTYVLVLTPQPSVTIQSIITNCRISVTTPLSRCTAELAPAGVVPNLQFVIKTIPDGFSVIAYVSFIQDVHDCGPLVHQIIGARLVHQIIVWICLVYG</sequence>
<reference evidence="3" key="1">
    <citation type="journal article" date="2018" name="Gigascience">
        <title>Genome assembly of the Pink Ipe (Handroanthus impetiginosus, Bignoniaceae), a highly valued, ecologically keystone Neotropical timber forest tree.</title>
        <authorList>
            <person name="Silva-Junior O.B."/>
            <person name="Grattapaglia D."/>
            <person name="Novaes E."/>
            <person name="Collevatti R.G."/>
        </authorList>
    </citation>
    <scope>NUCLEOTIDE SEQUENCE [LARGE SCALE GENOMIC DNA]</scope>
    <source>
        <strain evidence="3">cv. UFG-1</strain>
    </source>
</reference>
<evidence type="ECO:0000256" key="1">
    <source>
        <dbReference type="SAM" id="SignalP"/>
    </source>
</evidence>
<dbReference type="InterPro" id="IPR040404">
    <property type="entry name" value="Phylloplanin-like"/>
</dbReference>
<proteinExistence type="predicted"/>
<feature type="signal peptide" evidence="1">
    <location>
        <begin position="1"/>
        <end position="27"/>
    </location>
</feature>
<accession>A0A2G9H4A5</accession>
<keyword evidence="1" id="KW-0732">Signal</keyword>
<dbReference type="AlphaFoldDB" id="A0A2G9H4A5"/>
<gene>
    <name evidence="2" type="ORF">CDL12_15041</name>
</gene>
<dbReference type="Proteomes" id="UP000231279">
    <property type="component" value="Unassembled WGS sequence"/>
</dbReference>
<organism evidence="2 3">
    <name type="scientific">Handroanthus impetiginosus</name>
    <dbReference type="NCBI Taxonomy" id="429701"/>
    <lineage>
        <taxon>Eukaryota</taxon>
        <taxon>Viridiplantae</taxon>
        <taxon>Streptophyta</taxon>
        <taxon>Embryophyta</taxon>
        <taxon>Tracheophyta</taxon>
        <taxon>Spermatophyta</taxon>
        <taxon>Magnoliopsida</taxon>
        <taxon>eudicotyledons</taxon>
        <taxon>Gunneridae</taxon>
        <taxon>Pentapetalae</taxon>
        <taxon>asterids</taxon>
        <taxon>lamiids</taxon>
        <taxon>Lamiales</taxon>
        <taxon>Bignoniaceae</taxon>
        <taxon>Crescentiina</taxon>
        <taxon>Tabebuia alliance</taxon>
        <taxon>Handroanthus</taxon>
    </lineage>
</organism>
<comment type="caution">
    <text evidence="2">The sequence shown here is derived from an EMBL/GenBank/DDBJ whole genome shotgun (WGS) entry which is preliminary data.</text>
</comment>
<keyword evidence="3" id="KW-1185">Reference proteome</keyword>
<evidence type="ECO:0000313" key="2">
    <source>
        <dbReference type="EMBL" id="PIN12341.1"/>
    </source>
</evidence>
<dbReference type="PANTHER" id="PTHR34458:SF5">
    <property type="entry name" value="POLLEN OLE E 1 ALLERGEN AND EXTENSIN FAMILY PROTEIN"/>
    <property type="match status" value="1"/>
</dbReference>
<evidence type="ECO:0000313" key="3">
    <source>
        <dbReference type="Proteomes" id="UP000231279"/>
    </source>
</evidence>
<protein>
    <submittedName>
        <fullName evidence="2">Uncharacterized protein</fullName>
    </submittedName>
</protein>
<dbReference type="EMBL" id="NKXS01002706">
    <property type="protein sequence ID" value="PIN12341.1"/>
    <property type="molecule type" value="Genomic_DNA"/>
</dbReference>
<name>A0A2G9H4A5_9LAMI</name>
<feature type="chain" id="PRO_5013621125" evidence="1">
    <location>
        <begin position="28"/>
        <end position="177"/>
    </location>
</feature>
<dbReference type="PANTHER" id="PTHR34458">
    <property type="entry name" value="POLLEN OLE E 1 ALLERGEN AND EXTENSIN FAMILY PROTEIN-RELATED"/>
    <property type="match status" value="1"/>
</dbReference>
<dbReference type="OrthoDB" id="905355at2759"/>